<dbReference type="AlphaFoldDB" id="A0A131XL93"/>
<evidence type="ECO:0000256" key="4">
    <source>
        <dbReference type="SAM" id="MobiDB-lite"/>
    </source>
</evidence>
<feature type="region of interest" description="Disordered" evidence="4">
    <location>
        <begin position="838"/>
        <end position="858"/>
    </location>
</feature>
<evidence type="ECO:0000256" key="3">
    <source>
        <dbReference type="PROSITE-ProRule" id="PRU00124"/>
    </source>
</evidence>
<dbReference type="Gene3D" id="4.10.400.10">
    <property type="entry name" value="Low-density Lipoprotein Receptor"/>
    <property type="match status" value="1"/>
</dbReference>
<feature type="compositionally biased region" description="Pro residues" evidence="4">
    <location>
        <begin position="841"/>
        <end position="857"/>
    </location>
</feature>
<dbReference type="SMART" id="SM00192">
    <property type="entry name" value="LDLa"/>
    <property type="match status" value="1"/>
</dbReference>
<keyword evidence="6" id="KW-0732">Signal</keyword>
<dbReference type="PANTHER" id="PTHR24251:SF37">
    <property type="entry name" value="CUB DOMAIN-CONTAINING PROTEIN"/>
    <property type="match status" value="1"/>
</dbReference>
<dbReference type="PANTHER" id="PTHR24251">
    <property type="entry name" value="OVOCHYMASE-RELATED"/>
    <property type="match status" value="1"/>
</dbReference>
<keyword evidence="5" id="KW-1133">Transmembrane helix</keyword>
<proteinExistence type="evidence at transcript level"/>
<keyword evidence="2 3" id="KW-1015">Disulfide bond</keyword>
<keyword evidence="5" id="KW-0472">Membrane</keyword>
<dbReference type="InterPro" id="IPR036055">
    <property type="entry name" value="LDL_receptor-like_sf"/>
</dbReference>
<dbReference type="InterPro" id="IPR002172">
    <property type="entry name" value="LDrepeatLR_classA_rpt"/>
</dbReference>
<evidence type="ECO:0000313" key="7">
    <source>
        <dbReference type="EMBL" id="JAP66908.1"/>
    </source>
</evidence>
<sequence>FHCAAMLLKMLLYFVVLLVISKGTSASPHKYNCTDKYANATDRIQHFSCTTNETYKFVFKSNGTGLYLNMKVTMFTGDTFSLSSESGNASRNIISLNGDQHSYPVTYFIPATTVTISTTVNTSIKGIRTYSGSFHEGCNATVSSSTPVYRFPPYVNDSKVVVCYITIHAAGSKDNFAYASLDSVNLKGRSSINITGKPAVFPAFLKAGDAPEFDFIAEELQLALTLDLTIANQSSTILLDSVYNNCSGMIEMLSDSVTPLYLPSNVSDYLLQHLNCRWVIRGPENNVLGLDVLGFSLAGSQDLLVITDGGRRDSPVVLQASQCDARQVTGLVSRTSSRYMWISLTVSEYNTSDNFVAQATVSAEGGHYHDEATNVHITEASKDSVYLLEVKPEKQILLSVKTSLKSSASVEVVSDFYLGGSVLQKFSAGTEAYPVASLTNRLMLQAKGFMKGDSFTFNFTGVEPGCHSTTLDTRGFYSLSNTCSAFCTWAINPSNSSGNKEKFTLTLNHLDLDKGDTVSISSLSQPHKPVLLLNDSFSALTPVEMSSANGAYVTITRNKCVQANRTVASGSLSGVLGSSFAPKLMPGVGYTFKSPMFPNQYPLNSTRSWTFDGSGIGGFHLTFSSMDIAQGHTLNLTSGNQSVLLGGSTLPADIVLGNSILNAEFAAPVQQGYATGYGFDALLTPLDIVKVVEQESGHVETPSFPALLNSSKTILWSVYVPNEEPKKVSVAVLFNISHLHKSAKSPGTLTVYDGNSVRSPVLGNVTGDNMLSRTDTILVKFVTVGGNESGSALQLNFTTYRCNVSDTCNNTKICIHEDWRCNGINDCGDNTDEVGCGYHPTPAPSPTTPSPPGPPSPSRGVSVAAFVLTVLLALVIGAAGALFVPVLVRRYRAYRYSRFSNVAVSE</sequence>
<evidence type="ECO:0000256" key="1">
    <source>
        <dbReference type="ARBA" id="ARBA00022737"/>
    </source>
</evidence>
<protein>
    <submittedName>
        <fullName evidence="7">Putative low-density lipoprotein receptor domain class a</fullName>
    </submittedName>
</protein>
<keyword evidence="7" id="KW-0675">Receptor</keyword>
<dbReference type="SUPFAM" id="SSF49854">
    <property type="entry name" value="Spermadhesin, CUB domain"/>
    <property type="match status" value="2"/>
</dbReference>
<name>A0A131XL93_9ACAR</name>
<reference evidence="7" key="1">
    <citation type="journal article" date="2017" name="Ticks Tick Borne Dis.">
        <title>An insight into the sialome of Hyalomma excavatum.</title>
        <authorList>
            <person name="Ribeiro J.M."/>
            <person name="Slovak M."/>
            <person name="Francischetti I.M."/>
        </authorList>
    </citation>
    <scope>NUCLEOTIDE SEQUENCE</scope>
    <source>
        <strain evidence="7">Samish</strain>
        <tissue evidence="7">Salivary glands</tissue>
    </source>
</reference>
<feature type="signal peptide" evidence="6">
    <location>
        <begin position="1"/>
        <end position="26"/>
    </location>
</feature>
<evidence type="ECO:0000256" key="2">
    <source>
        <dbReference type="ARBA" id="ARBA00023157"/>
    </source>
</evidence>
<feature type="disulfide bond" evidence="3">
    <location>
        <begin position="821"/>
        <end position="836"/>
    </location>
</feature>
<organism evidence="7">
    <name type="scientific">Hyalomma excavatum</name>
    <dbReference type="NCBI Taxonomy" id="257692"/>
    <lineage>
        <taxon>Eukaryota</taxon>
        <taxon>Metazoa</taxon>
        <taxon>Ecdysozoa</taxon>
        <taxon>Arthropoda</taxon>
        <taxon>Chelicerata</taxon>
        <taxon>Arachnida</taxon>
        <taxon>Acari</taxon>
        <taxon>Parasitiformes</taxon>
        <taxon>Ixodida</taxon>
        <taxon>Ixodoidea</taxon>
        <taxon>Ixodidae</taxon>
        <taxon>Hyalomminae</taxon>
        <taxon>Hyalomma</taxon>
    </lineage>
</organism>
<comment type="caution">
    <text evidence="3">Lacks conserved residue(s) required for the propagation of feature annotation.</text>
</comment>
<dbReference type="Pfam" id="PF00057">
    <property type="entry name" value="Ldl_recept_a"/>
    <property type="match status" value="1"/>
</dbReference>
<dbReference type="EMBL" id="GEFH01001673">
    <property type="protein sequence ID" value="JAP66908.1"/>
    <property type="molecule type" value="mRNA"/>
</dbReference>
<feature type="transmembrane region" description="Helical" evidence="5">
    <location>
        <begin position="863"/>
        <end position="888"/>
    </location>
</feature>
<feature type="chain" id="PRO_5007283913" evidence="6">
    <location>
        <begin position="27"/>
        <end position="906"/>
    </location>
</feature>
<dbReference type="Gene3D" id="2.60.120.290">
    <property type="entry name" value="Spermadhesin, CUB domain"/>
    <property type="match status" value="2"/>
</dbReference>
<evidence type="ECO:0000256" key="6">
    <source>
        <dbReference type="SAM" id="SignalP"/>
    </source>
</evidence>
<keyword evidence="1" id="KW-0677">Repeat</keyword>
<keyword evidence="7" id="KW-0449">Lipoprotein</keyword>
<feature type="non-terminal residue" evidence="7">
    <location>
        <position position="1"/>
    </location>
</feature>
<dbReference type="InterPro" id="IPR035914">
    <property type="entry name" value="Sperma_CUB_dom_sf"/>
</dbReference>
<dbReference type="CDD" id="cd00112">
    <property type="entry name" value="LDLa"/>
    <property type="match status" value="1"/>
</dbReference>
<feature type="disulfide bond" evidence="3">
    <location>
        <begin position="802"/>
        <end position="814"/>
    </location>
</feature>
<evidence type="ECO:0000256" key="5">
    <source>
        <dbReference type="SAM" id="Phobius"/>
    </source>
</evidence>
<keyword evidence="5" id="KW-0812">Transmembrane</keyword>
<dbReference type="SUPFAM" id="SSF57424">
    <property type="entry name" value="LDL receptor-like module"/>
    <property type="match status" value="1"/>
</dbReference>
<dbReference type="PROSITE" id="PS50068">
    <property type="entry name" value="LDLRA_2"/>
    <property type="match status" value="1"/>
</dbReference>
<accession>A0A131XL93</accession>